<evidence type="ECO:0000313" key="2">
    <source>
        <dbReference type="Proteomes" id="UP000289775"/>
    </source>
</evidence>
<evidence type="ECO:0000313" key="1">
    <source>
        <dbReference type="EMBL" id="RYJ44947.1"/>
    </source>
</evidence>
<keyword evidence="2" id="KW-1185">Reference proteome</keyword>
<reference evidence="1 2" key="1">
    <citation type="submission" date="2014-12" db="EMBL/GenBank/DDBJ databases">
        <title>Genome sequence of Flavobacterium beibuense RSKm HC5.</title>
        <authorList>
            <person name="Kim J.F."/>
            <person name="Song J.Y."/>
            <person name="Kwak M.-J."/>
            <person name="Lee S.-W."/>
        </authorList>
    </citation>
    <scope>NUCLEOTIDE SEQUENCE [LARGE SCALE GENOMIC DNA]</scope>
    <source>
        <strain evidence="1 2">RSKm HC5</strain>
    </source>
</reference>
<comment type="caution">
    <text evidence="1">The sequence shown here is derived from an EMBL/GenBank/DDBJ whole genome shotgun (WGS) entry which is preliminary data.</text>
</comment>
<organism evidence="1 2">
    <name type="scientific">Flavobacterium beibuense</name>
    <dbReference type="NCBI Taxonomy" id="657326"/>
    <lineage>
        <taxon>Bacteria</taxon>
        <taxon>Pseudomonadati</taxon>
        <taxon>Bacteroidota</taxon>
        <taxon>Flavobacteriia</taxon>
        <taxon>Flavobacteriales</taxon>
        <taxon>Flavobacteriaceae</taxon>
        <taxon>Flavobacterium</taxon>
    </lineage>
</organism>
<sequence length="91" mass="10831">MSKSEEYNIKFYKITIDGGRIRYIFDTNEAIGICKNLSFIFFLHRNEIEALIWEINSIQQNEPYDHDFLEQSEIYGIFEVTFSNPEFYVSG</sequence>
<gene>
    <name evidence="1" type="ORF">NU09_0581</name>
</gene>
<dbReference type="AlphaFoldDB" id="A0A444WGM4"/>
<dbReference type="EMBL" id="JUIW01000002">
    <property type="protein sequence ID" value="RYJ44947.1"/>
    <property type="molecule type" value="Genomic_DNA"/>
</dbReference>
<accession>A0A444WGM4</accession>
<name>A0A444WGM4_9FLAO</name>
<proteinExistence type="predicted"/>
<dbReference type="RefSeq" id="WP_129749754.1">
    <property type="nucleotide sequence ID" value="NZ_JUIW01000002.1"/>
</dbReference>
<protein>
    <submittedName>
        <fullName evidence="1">Uncharacterized protein</fullName>
    </submittedName>
</protein>
<dbReference type="Proteomes" id="UP000289775">
    <property type="component" value="Unassembled WGS sequence"/>
</dbReference>
<dbReference type="OrthoDB" id="1364989at2"/>